<keyword evidence="3 9" id="KW-0813">Transport</keyword>
<feature type="transmembrane region" description="Helical" evidence="10">
    <location>
        <begin position="323"/>
        <end position="345"/>
    </location>
</feature>
<organism evidence="12 13">
    <name type="scientific">Athelia psychrophila</name>
    <dbReference type="NCBI Taxonomy" id="1759441"/>
    <lineage>
        <taxon>Eukaryota</taxon>
        <taxon>Fungi</taxon>
        <taxon>Dikarya</taxon>
        <taxon>Basidiomycota</taxon>
        <taxon>Agaricomycotina</taxon>
        <taxon>Agaricomycetes</taxon>
        <taxon>Agaricomycetidae</taxon>
        <taxon>Atheliales</taxon>
        <taxon>Atheliaceae</taxon>
        <taxon>Athelia</taxon>
    </lineage>
</organism>
<feature type="transmembrane region" description="Helical" evidence="10">
    <location>
        <begin position="109"/>
        <end position="128"/>
    </location>
</feature>
<evidence type="ECO:0000313" key="12">
    <source>
        <dbReference type="EMBL" id="KZP13725.1"/>
    </source>
</evidence>
<dbReference type="NCBIfam" id="TIGR00879">
    <property type="entry name" value="SP"/>
    <property type="match status" value="1"/>
</dbReference>
<feature type="transmembrane region" description="Helical" evidence="10">
    <location>
        <begin position="421"/>
        <end position="442"/>
    </location>
</feature>
<dbReference type="InterPro" id="IPR003663">
    <property type="entry name" value="Sugar/inositol_transpt"/>
</dbReference>
<keyword evidence="7 10" id="KW-0472">Membrane</keyword>
<dbReference type="PANTHER" id="PTHR48022:SF75">
    <property type="entry name" value="GALACTOSE TRANSPORTER-RELATED"/>
    <property type="match status" value="1"/>
</dbReference>
<gene>
    <name evidence="12" type="ORF">FIBSPDRAFT_752979</name>
</gene>
<evidence type="ECO:0000256" key="2">
    <source>
        <dbReference type="ARBA" id="ARBA00010992"/>
    </source>
</evidence>
<feature type="transmembrane region" description="Helical" evidence="10">
    <location>
        <begin position="394"/>
        <end position="415"/>
    </location>
</feature>
<dbReference type="SUPFAM" id="SSF103473">
    <property type="entry name" value="MFS general substrate transporter"/>
    <property type="match status" value="1"/>
</dbReference>
<dbReference type="PRINTS" id="PR00171">
    <property type="entry name" value="SUGRTRNSPORT"/>
</dbReference>
<feature type="transmembrane region" description="Helical" evidence="10">
    <location>
        <begin position="295"/>
        <end position="316"/>
    </location>
</feature>
<evidence type="ECO:0000256" key="3">
    <source>
        <dbReference type="ARBA" id="ARBA00022448"/>
    </source>
</evidence>
<evidence type="ECO:0000256" key="9">
    <source>
        <dbReference type="RuleBase" id="RU003346"/>
    </source>
</evidence>
<keyword evidence="6 10" id="KW-1133">Transmembrane helix</keyword>
<feature type="transmembrane region" description="Helical" evidence="10">
    <location>
        <begin position="83"/>
        <end position="103"/>
    </location>
</feature>
<evidence type="ECO:0000256" key="7">
    <source>
        <dbReference type="ARBA" id="ARBA00023136"/>
    </source>
</evidence>
<feature type="transmembrane region" description="Helical" evidence="10">
    <location>
        <begin position="174"/>
        <end position="193"/>
    </location>
</feature>
<dbReference type="PANTHER" id="PTHR48022">
    <property type="entry name" value="PLASTIDIC GLUCOSE TRANSPORTER 4"/>
    <property type="match status" value="1"/>
</dbReference>
<feature type="transmembrane region" description="Helical" evidence="10">
    <location>
        <begin position="140"/>
        <end position="162"/>
    </location>
</feature>
<comment type="similarity">
    <text evidence="2 9">Belongs to the major facilitator superfamily. Sugar transporter (TC 2.A.1.1) family.</text>
</comment>
<evidence type="ECO:0000259" key="11">
    <source>
        <dbReference type="PROSITE" id="PS50850"/>
    </source>
</evidence>
<dbReference type="AlphaFoldDB" id="A0A166CJR9"/>
<dbReference type="GO" id="GO:0005351">
    <property type="term" value="F:carbohydrate:proton symporter activity"/>
    <property type="evidence" value="ECO:0007669"/>
    <property type="project" value="TreeGrafter"/>
</dbReference>
<dbReference type="InterPro" id="IPR036259">
    <property type="entry name" value="MFS_trans_sf"/>
</dbReference>
<keyword evidence="13" id="KW-1185">Reference proteome</keyword>
<dbReference type="PROSITE" id="PS00216">
    <property type="entry name" value="SUGAR_TRANSPORT_1"/>
    <property type="match status" value="2"/>
</dbReference>
<evidence type="ECO:0000313" key="13">
    <source>
        <dbReference type="Proteomes" id="UP000076532"/>
    </source>
</evidence>
<dbReference type="Proteomes" id="UP000076532">
    <property type="component" value="Unassembled WGS sequence"/>
</dbReference>
<evidence type="ECO:0000256" key="4">
    <source>
        <dbReference type="ARBA" id="ARBA00022597"/>
    </source>
</evidence>
<comment type="catalytic activity">
    <reaction evidence="8">
        <text>myo-inositol(out) + H(+)(out) = myo-inositol(in) + H(+)(in)</text>
        <dbReference type="Rhea" id="RHEA:60364"/>
        <dbReference type="ChEBI" id="CHEBI:15378"/>
        <dbReference type="ChEBI" id="CHEBI:17268"/>
    </reaction>
</comment>
<dbReference type="PROSITE" id="PS50850">
    <property type="entry name" value="MFS"/>
    <property type="match status" value="1"/>
</dbReference>
<dbReference type="Gene3D" id="1.20.1250.20">
    <property type="entry name" value="MFS general substrate transporter like domains"/>
    <property type="match status" value="1"/>
</dbReference>
<name>A0A166CJR9_9AGAM</name>
<dbReference type="CDD" id="cd17356">
    <property type="entry name" value="MFS_HXT"/>
    <property type="match status" value="1"/>
</dbReference>
<accession>A0A166CJR9</accession>
<feature type="transmembrane region" description="Helical" evidence="10">
    <location>
        <begin position="53"/>
        <end position="71"/>
    </location>
</feature>
<dbReference type="InterPro" id="IPR005828">
    <property type="entry name" value="MFS_sugar_transport-like"/>
</dbReference>
<keyword evidence="4" id="KW-0762">Sugar transport</keyword>
<feature type="domain" description="Major facilitator superfamily (MFS) profile" evidence="11">
    <location>
        <begin position="2"/>
        <end position="446"/>
    </location>
</feature>
<sequence length="512" mass="55438">MLALLASMGGFIFGYDTGQISDILLLPDFLKRFATCADPTDASTCAFTVVREGLIVSILSIGTLAGALAGAPTADFLGRRHAMSAECAVFIVGVVIQLSSTHVWQQYAVGRLVSGLAVGALSAVVPIYQAESVPAPIRGTLTATYQLFITFGILVAYCVSIGAREAPGSGSWRIIVGIGIAWPLILGIGILFMPESPRWLAARDRMPDAQRSIARTHGRPADHPIVRSVAEEIHSDALATRGLKSGWAECFRWENKALYRTLLGMTLQSIQQLTGANYFYYGATIFKSVGINDSFVTQIILGAVNFICTFGGLYVMEKFGRRVPLIVGGLWQSAWLFVFATAGTANDPSTSHGTGQLMTVSACMFILGYAMTWAPGVWILIGEMFPTQTRAKQGALATASNWLFNFLLAFFTPFITKAIHYQYGFIFASCNLLGAVVVYFFLYDSSNLSLEAVNLMYTDPACTPRNSTKWAPPGFSSRKDLVEQVKAGETGKPWVGGGKLVAEEEEERKEVV</sequence>
<dbReference type="GO" id="GO:0005886">
    <property type="term" value="C:plasma membrane"/>
    <property type="evidence" value="ECO:0007669"/>
    <property type="project" value="TreeGrafter"/>
</dbReference>
<comment type="subcellular location">
    <subcellularLocation>
        <location evidence="1">Membrane</location>
        <topology evidence="1">Multi-pass membrane protein</topology>
    </subcellularLocation>
</comment>
<feature type="transmembrane region" description="Helical" evidence="10">
    <location>
        <begin position="357"/>
        <end position="382"/>
    </location>
</feature>
<evidence type="ECO:0000256" key="1">
    <source>
        <dbReference type="ARBA" id="ARBA00004141"/>
    </source>
</evidence>
<dbReference type="InterPro" id="IPR050360">
    <property type="entry name" value="MFS_Sugar_Transporters"/>
</dbReference>
<keyword evidence="5 10" id="KW-0812">Transmembrane</keyword>
<dbReference type="STRING" id="436010.A0A166CJR9"/>
<dbReference type="InterPro" id="IPR005829">
    <property type="entry name" value="Sugar_transporter_CS"/>
</dbReference>
<dbReference type="OrthoDB" id="5141738at2759"/>
<dbReference type="EMBL" id="KV417628">
    <property type="protein sequence ID" value="KZP13725.1"/>
    <property type="molecule type" value="Genomic_DNA"/>
</dbReference>
<proteinExistence type="inferred from homology"/>
<dbReference type="Pfam" id="PF00083">
    <property type="entry name" value="Sugar_tr"/>
    <property type="match status" value="1"/>
</dbReference>
<evidence type="ECO:0000256" key="10">
    <source>
        <dbReference type="SAM" id="Phobius"/>
    </source>
</evidence>
<evidence type="ECO:0000256" key="6">
    <source>
        <dbReference type="ARBA" id="ARBA00022989"/>
    </source>
</evidence>
<evidence type="ECO:0000256" key="5">
    <source>
        <dbReference type="ARBA" id="ARBA00022692"/>
    </source>
</evidence>
<dbReference type="FunFam" id="1.20.1250.20:FF:000044">
    <property type="entry name" value="Hexose transporter Hxt3p"/>
    <property type="match status" value="1"/>
</dbReference>
<dbReference type="PROSITE" id="PS00217">
    <property type="entry name" value="SUGAR_TRANSPORT_2"/>
    <property type="match status" value="1"/>
</dbReference>
<dbReference type="InterPro" id="IPR020846">
    <property type="entry name" value="MFS_dom"/>
</dbReference>
<protein>
    <submittedName>
        <fullName evidence="12">General substrate transporter</fullName>
    </submittedName>
</protein>
<evidence type="ECO:0000256" key="8">
    <source>
        <dbReference type="ARBA" id="ARBA00049119"/>
    </source>
</evidence>
<reference evidence="12 13" key="1">
    <citation type="journal article" date="2016" name="Mol. Biol. Evol.">
        <title>Comparative Genomics of Early-Diverging Mushroom-Forming Fungi Provides Insights into the Origins of Lignocellulose Decay Capabilities.</title>
        <authorList>
            <person name="Nagy L.G."/>
            <person name="Riley R."/>
            <person name="Tritt A."/>
            <person name="Adam C."/>
            <person name="Daum C."/>
            <person name="Floudas D."/>
            <person name="Sun H."/>
            <person name="Yadav J.S."/>
            <person name="Pangilinan J."/>
            <person name="Larsson K.H."/>
            <person name="Matsuura K."/>
            <person name="Barry K."/>
            <person name="Labutti K."/>
            <person name="Kuo R."/>
            <person name="Ohm R.A."/>
            <person name="Bhattacharya S.S."/>
            <person name="Shirouzu T."/>
            <person name="Yoshinaga Y."/>
            <person name="Martin F.M."/>
            <person name="Grigoriev I.V."/>
            <person name="Hibbett D.S."/>
        </authorList>
    </citation>
    <scope>NUCLEOTIDE SEQUENCE [LARGE SCALE GENOMIC DNA]</scope>
    <source>
        <strain evidence="12 13">CBS 109695</strain>
    </source>
</reference>